<gene>
    <name evidence="1" type="ORF">GCM10009733_086190</name>
</gene>
<protein>
    <submittedName>
        <fullName evidence="1">Uncharacterized protein</fullName>
    </submittedName>
</protein>
<sequence>MGWVRALERLLPGLIALGALVVPSGTTSLETCDCDVNMENVRRALDGGVVVLDRENCGPARPGWELAKILADLPFADAARAWRAYRDEDGPLTRARIDALFATRDTT</sequence>
<proteinExistence type="predicted"/>
<dbReference type="EMBL" id="BAAAMU010000104">
    <property type="protein sequence ID" value="GAA1675930.1"/>
    <property type="molecule type" value="Genomic_DNA"/>
</dbReference>
<name>A0ABP4SPN0_9ACTN</name>
<dbReference type="Proteomes" id="UP001500064">
    <property type="component" value="Unassembled WGS sequence"/>
</dbReference>
<keyword evidence="2" id="KW-1185">Reference proteome</keyword>
<evidence type="ECO:0000313" key="2">
    <source>
        <dbReference type="Proteomes" id="UP001500064"/>
    </source>
</evidence>
<evidence type="ECO:0000313" key="1">
    <source>
        <dbReference type="EMBL" id="GAA1675930.1"/>
    </source>
</evidence>
<accession>A0ABP4SPN0</accession>
<comment type="caution">
    <text evidence="1">The sequence shown here is derived from an EMBL/GenBank/DDBJ whole genome shotgun (WGS) entry which is preliminary data.</text>
</comment>
<reference evidence="2" key="1">
    <citation type="journal article" date="2019" name="Int. J. Syst. Evol. Microbiol.">
        <title>The Global Catalogue of Microorganisms (GCM) 10K type strain sequencing project: providing services to taxonomists for standard genome sequencing and annotation.</title>
        <authorList>
            <consortium name="The Broad Institute Genomics Platform"/>
            <consortium name="The Broad Institute Genome Sequencing Center for Infectious Disease"/>
            <person name="Wu L."/>
            <person name="Ma J."/>
        </authorList>
    </citation>
    <scope>NUCLEOTIDE SEQUENCE [LARGE SCALE GENOMIC DNA]</scope>
    <source>
        <strain evidence="2">JCM 13929</strain>
    </source>
</reference>
<organism evidence="1 2">
    <name type="scientific">Nonomuraea maheshkhaliensis</name>
    <dbReference type="NCBI Taxonomy" id="419590"/>
    <lineage>
        <taxon>Bacteria</taxon>
        <taxon>Bacillati</taxon>
        <taxon>Actinomycetota</taxon>
        <taxon>Actinomycetes</taxon>
        <taxon>Streptosporangiales</taxon>
        <taxon>Streptosporangiaceae</taxon>
        <taxon>Nonomuraea</taxon>
    </lineage>
</organism>